<dbReference type="EMBL" id="GGEC01019542">
    <property type="protein sequence ID" value="MBX00026.1"/>
    <property type="molecule type" value="Transcribed_RNA"/>
</dbReference>
<evidence type="ECO:0000313" key="1">
    <source>
        <dbReference type="EMBL" id="MBX00026.1"/>
    </source>
</evidence>
<reference evidence="1" key="1">
    <citation type="submission" date="2018-02" db="EMBL/GenBank/DDBJ databases">
        <title>Rhizophora mucronata_Transcriptome.</title>
        <authorList>
            <person name="Meera S.P."/>
            <person name="Sreeshan A."/>
            <person name="Augustine A."/>
        </authorList>
    </citation>
    <scope>NUCLEOTIDE SEQUENCE</scope>
    <source>
        <tissue evidence="1">Leaf</tissue>
    </source>
</reference>
<accession>A0A2P2K2S7</accession>
<dbReference type="GO" id="GO:0008168">
    <property type="term" value="F:methyltransferase activity"/>
    <property type="evidence" value="ECO:0007669"/>
    <property type="project" value="UniProtKB-KW"/>
</dbReference>
<keyword evidence="1" id="KW-0489">Methyltransferase</keyword>
<dbReference type="AlphaFoldDB" id="A0A2P2K2S7"/>
<proteinExistence type="predicted"/>
<organism evidence="1">
    <name type="scientific">Rhizophora mucronata</name>
    <name type="common">Asiatic mangrove</name>
    <dbReference type="NCBI Taxonomy" id="61149"/>
    <lineage>
        <taxon>Eukaryota</taxon>
        <taxon>Viridiplantae</taxon>
        <taxon>Streptophyta</taxon>
        <taxon>Embryophyta</taxon>
        <taxon>Tracheophyta</taxon>
        <taxon>Spermatophyta</taxon>
        <taxon>Magnoliopsida</taxon>
        <taxon>eudicotyledons</taxon>
        <taxon>Gunneridae</taxon>
        <taxon>Pentapetalae</taxon>
        <taxon>rosids</taxon>
        <taxon>fabids</taxon>
        <taxon>Malpighiales</taxon>
        <taxon>Rhizophoraceae</taxon>
        <taxon>Rhizophora</taxon>
    </lineage>
</organism>
<protein>
    <submittedName>
        <fullName evidence="1">Putative RNA methyltransferase At5g51130</fullName>
    </submittedName>
</protein>
<name>A0A2P2K2S7_RHIMU</name>
<dbReference type="GO" id="GO:0032259">
    <property type="term" value="P:methylation"/>
    <property type="evidence" value="ECO:0007669"/>
    <property type="project" value="UniProtKB-KW"/>
</dbReference>
<sequence length="69" mass="8309">MLYVGSDSNHEYLLLVAQSNPHEMKCIRVNEKWKFSITYYDTLTLFRWHNAQRTEMPSMLMNTQRNMHG</sequence>
<keyword evidence="1" id="KW-0808">Transferase</keyword>